<dbReference type="EMBL" id="AEPE02000003">
    <property type="protein sequence ID" value="EFZ37626.1"/>
    <property type="molecule type" value="Genomic_DNA"/>
</dbReference>
<organism evidence="1 2">
    <name type="scientific">Hoylesella oralis ATCC 33269</name>
    <dbReference type="NCBI Taxonomy" id="873533"/>
    <lineage>
        <taxon>Bacteria</taxon>
        <taxon>Pseudomonadati</taxon>
        <taxon>Bacteroidota</taxon>
        <taxon>Bacteroidia</taxon>
        <taxon>Bacteroidales</taxon>
        <taxon>Prevotellaceae</taxon>
        <taxon>Hoylesella</taxon>
    </lineage>
</organism>
<evidence type="ECO:0000313" key="2">
    <source>
        <dbReference type="Proteomes" id="UP000005580"/>
    </source>
</evidence>
<accession>E7RPI3</accession>
<name>E7RPI3_9BACT</name>
<evidence type="ECO:0000313" key="1">
    <source>
        <dbReference type="EMBL" id="EFZ37626.1"/>
    </source>
</evidence>
<dbReference type="AlphaFoldDB" id="E7RPI3"/>
<keyword evidence="2" id="KW-1185">Reference proteome</keyword>
<proteinExistence type="predicted"/>
<protein>
    <submittedName>
        <fullName evidence="1">Uncharacterized protein</fullName>
    </submittedName>
</protein>
<comment type="caution">
    <text evidence="1">The sequence shown here is derived from an EMBL/GenBank/DDBJ whole genome shotgun (WGS) entry which is preliminary data.</text>
</comment>
<reference evidence="1" key="1">
    <citation type="submission" date="2011-01" db="EMBL/GenBank/DDBJ databases">
        <authorList>
            <person name="Muzny D."/>
            <person name="Qin X."/>
            <person name="Buhay C."/>
            <person name="Dugan-Rocha S."/>
            <person name="Ding Y."/>
            <person name="Chen G."/>
            <person name="Hawes A."/>
            <person name="Holder M."/>
            <person name="Jhangiani S."/>
            <person name="Johnson A."/>
            <person name="Khan Z."/>
            <person name="Li Z."/>
            <person name="Liu W."/>
            <person name="Liu X."/>
            <person name="Perez L."/>
            <person name="Shen H."/>
            <person name="Wang Q."/>
            <person name="Watt J."/>
            <person name="Xi L."/>
            <person name="Xin Y."/>
            <person name="Zhou J."/>
            <person name="Deng J."/>
            <person name="Jiang H."/>
            <person name="Liu Y."/>
            <person name="Qu J."/>
            <person name="Song X.-Z."/>
            <person name="Zhang L."/>
            <person name="Villasana D."/>
            <person name="Johnson A."/>
            <person name="Liu J."/>
            <person name="Liyanage D."/>
            <person name="Lorensuhewa L."/>
            <person name="Robinson T."/>
            <person name="Song A."/>
            <person name="Song B.-B."/>
            <person name="Dinh H."/>
            <person name="Thornton R."/>
            <person name="Coyle M."/>
            <person name="Francisco L."/>
            <person name="Jackson L."/>
            <person name="Javaid M."/>
            <person name="Korchina V."/>
            <person name="Kovar C."/>
            <person name="Mata R."/>
            <person name="Mathew T."/>
            <person name="Ngo R."/>
            <person name="Nguyen L."/>
            <person name="Nguyen N."/>
            <person name="Okwuonu G."/>
            <person name="Ongeri F."/>
            <person name="Pham C."/>
            <person name="Simmons D."/>
            <person name="Wilczek-Boney K."/>
            <person name="Hale W."/>
            <person name="Jakkamsetti A."/>
            <person name="Pham P."/>
            <person name="Ruth R."/>
            <person name="San Lucas F."/>
            <person name="Warren J."/>
            <person name="Zhang J."/>
            <person name="Zhao Z."/>
            <person name="Zhou C."/>
            <person name="Zhu D."/>
            <person name="Lee S."/>
            <person name="Bess C."/>
            <person name="Blankenburg K."/>
            <person name="Forbes L."/>
            <person name="Fu Q."/>
            <person name="Gubbala S."/>
            <person name="Hirani K."/>
            <person name="Jayaseelan J.C."/>
            <person name="Lara F."/>
            <person name="Munidasa M."/>
            <person name="Palculict T."/>
            <person name="Patil S."/>
            <person name="Pu L.-L."/>
            <person name="Saada N."/>
            <person name="Tang L."/>
            <person name="Weissenberger G."/>
            <person name="Zhu Y."/>
            <person name="Hemphill L."/>
            <person name="Shang Y."/>
            <person name="Youmans B."/>
            <person name="Ayvaz T."/>
            <person name="Ross M."/>
            <person name="Santibanez J."/>
            <person name="Aqrawi P."/>
            <person name="Gross S."/>
            <person name="Joshi V."/>
            <person name="Fowler G."/>
            <person name="Nazareth L."/>
            <person name="Reid J."/>
            <person name="Worley K."/>
            <person name="Petrosino J."/>
            <person name="Highlander S."/>
            <person name="Gibbs R."/>
        </authorList>
    </citation>
    <scope>NUCLEOTIDE SEQUENCE [LARGE SCALE GENOMIC DNA]</scope>
    <source>
        <strain evidence="1">ATCC 33269</strain>
    </source>
</reference>
<dbReference type="Proteomes" id="UP000005580">
    <property type="component" value="Unassembled WGS sequence"/>
</dbReference>
<gene>
    <name evidence="1" type="ORF">HMPREF0663_11084</name>
</gene>
<sequence>MCLLNKIFNKHTPSFYPSYIVYVRRIEHLCNYNIYNVDVSYSEQFL</sequence>
<dbReference type="HOGENOM" id="CLU_3187422_0_0_10"/>